<dbReference type="RefSeq" id="XP_010936198.1">
    <property type="nucleotide sequence ID" value="XM_010937896.3"/>
</dbReference>
<dbReference type="CDD" id="cd06257">
    <property type="entry name" value="DnaJ"/>
    <property type="match status" value="1"/>
</dbReference>
<dbReference type="PROSITE" id="PS50076">
    <property type="entry name" value="DNAJ_2"/>
    <property type="match status" value="1"/>
</dbReference>
<dbReference type="SMART" id="SM00271">
    <property type="entry name" value="DnaJ"/>
    <property type="match status" value="1"/>
</dbReference>
<dbReference type="AlphaFoldDB" id="A0A6I9S1U6"/>
<protein>
    <submittedName>
        <fullName evidence="4">Uncharacterized protein LOC105055885</fullName>
    </submittedName>
</protein>
<dbReference type="GO" id="GO:0005783">
    <property type="term" value="C:endoplasmic reticulum"/>
    <property type="evidence" value="ECO:0007669"/>
    <property type="project" value="UniProtKB-ARBA"/>
</dbReference>
<feature type="domain" description="J" evidence="2">
    <location>
        <begin position="169"/>
        <end position="231"/>
    </location>
</feature>
<dbReference type="OrthoDB" id="10250354at2759"/>
<dbReference type="SUPFAM" id="SSF46565">
    <property type="entry name" value="Chaperone J-domain"/>
    <property type="match status" value="1"/>
</dbReference>
<gene>
    <name evidence="4" type="primary">LOC105055885</name>
</gene>
<dbReference type="PRINTS" id="PR00625">
    <property type="entry name" value="JDOMAIN"/>
</dbReference>
<dbReference type="KEGG" id="egu:105055885"/>
<reference evidence="4" key="1">
    <citation type="submission" date="2025-08" db="UniProtKB">
        <authorList>
            <consortium name="RefSeq"/>
        </authorList>
    </citation>
    <scope>IDENTIFICATION</scope>
</reference>
<evidence type="ECO:0000313" key="3">
    <source>
        <dbReference type="Proteomes" id="UP000504607"/>
    </source>
</evidence>
<feature type="transmembrane region" description="Helical" evidence="1">
    <location>
        <begin position="24"/>
        <end position="42"/>
    </location>
</feature>
<dbReference type="InterPro" id="IPR036869">
    <property type="entry name" value="J_dom_sf"/>
</dbReference>
<proteinExistence type="predicted"/>
<dbReference type="InterPro" id="IPR001623">
    <property type="entry name" value="DnaJ_domain"/>
</dbReference>
<organism evidence="3 4">
    <name type="scientific">Elaeis guineensis var. tenera</name>
    <name type="common">Oil palm</name>
    <dbReference type="NCBI Taxonomy" id="51953"/>
    <lineage>
        <taxon>Eukaryota</taxon>
        <taxon>Viridiplantae</taxon>
        <taxon>Streptophyta</taxon>
        <taxon>Embryophyta</taxon>
        <taxon>Tracheophyta</taxon>
        <taxon>Spermatophyta</taxon>
        <taxon>Magnoliopsida</taxon>
        <taxon>Liliopsida</taxon>
        <taxon>Arecaceae</taxon>
        <taxon>Arecoideae</taxon>
        <taxon>Cocoseae</taxon>
        <taxon>Elaeidinae</taxon>
        <taxon>Elaeis</taxon>
    </lineage>
</organism>
<accession>A0A6I9S1U6</accession>
<keyword evidence="1" id="KW-1133">Transmembrane helix</keyword>
<sequence length="235" mass="27965">MSAADKKDEHDHSPWQEREQVSRAWGILLFGLIAATATTFAVSQLRRTADWIYTQSSKLQSSSSWRNATSGSNRGGFREEAWKRYNRRMQEEYEEEMQRVERIRRMQSIFNREKNKYKRSYESWRDHGPGAYQHIPRDDWYWQTDTSYRDQRTNYRSAPQASGSYSMSHHYSVLGLDRSRVKPYSDAEIKTAFRAKAMEYHPDQNQDNKEAAEEKFKEVMRSYEAIKQERKNGIC</sequence>
<name>A0A6I9S1U6_ELAGV</name>
<dbReference type="InParanoid" id="A0A6I9S1U6"/>
<keyword evidence="1" id="KW-0812">Transmembrane</keyword>
<evidence type="ECO:0000256" key="1">
    <source>
        <dbReference type="SAM" id="Phobius"/>
    </source>
</evidence>
<dbReference type="Gene3D" id="1.10.287.110">
    <property type="entry name" value="DnaJ domain"/>
    <property type="match status" value="1"/>
</dbReference>
<dbReference type="GeneID" id="105055885"/>
<evidence type="ECO:0000313" key="4">
    <source>
        <dbReference type="RefSeq" id="XP_010936198.1"/>
    </source>
</evidence>
<dbReference type="PANTHER" id="PTHR45000:SF5">
    <property type="entry name" value="CHAPERONE DNAJ-DOMAIN SUPERFAMILY PROTEIN"/>
    <property type="match status" value="1"/>
</dbReference>
<dbReference type="PANTHER" id="PTHR45000">
    <property type="entry name" value="CHAPERONE DNAJ-DOMAIN SUPERFAMILY PROTEIN"/>
    <property type="match status" value="1"/>
</dbReference>
<dbReference type="FunCoup" id="A0A6I9S1U6">
    <property type="interactions" value="2108"/>
</dbReference>
<evidence type="ECO:0000259" key="2">
    <source>
        <dbReference type="PROSITE" id="PS50076"/>
    </source>
</evidence>
<keyword evidence="3" id="KW-1185">Reference proteome</keyword>
<keyword evidence="1" id="KW-0472">Membrane</keyword>
<dbReference type="Proteomes" id="UP000504607">
    <property type="component" value="Chromosome 13"/>
</dbReference>
<dbReference type="Pfam" id="PF00226">
    <property type="entry name" value="DnaJ"/>
    <property type="match status" value="1"/>
</dbReference>